<sequence>MLVSRCSYAIRLYSTKVLNLPKAGSLEGYKSYIQQPHLQSNPQLVSKLFEQVYKDTHLNDEDKGQLHNEVLSKLLPFDASLTTHARSLEKLGQQMSPEALEQVIVNNKGRVDSSWDIFEKWLLNNPRVSNSDIQGALQQVLAKVVHGDPSEHEDGYSMNEEALTNGQRDRGTNHKKTMEVGDWSLIHELGINSLADIEALDPSDEQLLTLWLSLQSTELSEHEVKAHLKLIERILTILSKKTSEAPTINTEMFSKLNKRFPNLAVEQRIMEQKSVDNLIEQLTTILNTETTGLTQLRTTMLKCVGMYLGQFSKSLELYHHYIVIDGPYVDEYMTTMVQVASYQGVKNNSQVFLAIADSLTPQPVPLKCLRVKILAKALFNVDDSLDIYNEYIQQCSKENNDSGVSQAGLLTESLLLAYLCNEQREFAYVIREGAIANGLIQGVTAQNRLKRYLKAYGDIIEQEGDHRELFKREILSELEEL</sequence>
<proteinExistence type="predicted"/>
<evidence type="ECO:0000313" key="2">
    <source>
        <dbReference type="Proteomes" id="UP000038830"/>
    </source>
</evidence>
<accession>A0A0H5C980</accession>
<reference evidence="2" key="1">
    <citation type="journal article" date="2015" name="J. Biotechnol.">
        <title>The structure of the Cyberlindnera jadinii genome and its relation to Candida utilis analyzed by the occurrence of single nucleotide polymorphisms.</title>
        <authorList>
            <person name="Rupp O."/>
            <person name="Brinkrolf K."/>
            <person name="Buerth C."/>
            <person name="Kunigo M."/>
            <person name="Schneider J."/>
            <person name="Jaenicke S."/>
            <person name="Goesmann A."/>
            <person name="Puehler A."/>
            <person name="Jaeger K.-E."/>
            <person name="Ernst J.F."/>
        </authorList>
    </citation>
    <scope>NUCLEOTIDE SEQUENCE [LARGE SCALE GENOMIC DNA]</scope>
    <source>
        <strain evidence="2">ATCC 18201 / CBS 1600 / BCRC 20928 / JCM 3617 / NBRC 0987 / NRRL Y-1542</strain>
    </source>
</reference>
<dbReference type="EMBL" id="CDQK01000007">
    <property type="protein sequence ID" value="CEP24926.1"/>
    <property type="molecule type" value="Genomic_DNA"/>
</dbReference>
<evidence type="ECO:0000313" key="1">
    <source>
        <dbReference type="EMBL" id="CEP24926.1"/>
    </source>
</evidence>
<protein>
    <submittedName>
        <fullName evidence="1">Uncharacterized protein YJR003C</fullName>
    </submittedName>
</protein>
<dbReference type="AlphaFoldDB" id="A0A0H5C980"/>
<organism evidence="1 2">
    <name type="scientific">Cyberlindnera jadinii (strain ATCC 18201 / CBS 1600 / BCRC 20928 / JCM 3617 / NBRC 0987 / NRRL Y-1542)</name>
    <name type="common">Torula yeast</name>
    <name type="synonym">Candida utilis</name>
    <dbReference type="NCBI Taxonomy" id="983966"/>
    <lineage>
        <taxon>Eukaryota</taxon>
        <taxon>Fungi</taxon>
        <taxon>Dikarya</taxon>
        <taxon>Ascomycota</taxon>
        <taxon>Saccharomycotina</taxon>
        <taxon>Saccharomycetes</taxon>
        <taxon>Phaffomycetales</taxon>
        <taxon>Phaffomycetaceae</taxon>
        <taxon>Cyberlindnera</taxon>
    </lineage>
</organism>
<gene>
    <name evidence="1" type="ORF">BN1211_5885</name>
</gene>
<dbReference type="Proteomes" id="UP000038830">
    <property type="component" value="Unassembled WGS sequence"/>
</dbReference>
<name>A0A0H5C980_CYBJN</name>